<gene>
    <name evidence="1" type="ORF">BCR32DRAFT_298428</name>
</gene>
<dbReference type="InterPro" id="IPR006886">
    <property type="entry name" value="RNA_pol_III_Rpc5"/>
</dbReference>
<name>A0A1Y1VQX4_9FUNG</name>
<dbReference type="GO" id="GO:0005666">
    <property type="term" value="C:RNA polymerase III complex"/>
    <property type="evidence" value="ECO:0007669"/>
    <property type="project" value="TreeGrafter"/>
</dbReference>
<dbReference type="AlphaFoldDB" id="A0A1Y1VQX4"/>
<accession>A0A1Y1VQX4</accession>
<dbReference type="Pfam" id="PF04801">
    <property type="entry name" value="RPC5"/>
    <property type="match status" value="1"/>
</dbReference>
<dbReference type="PANTHER" id="PTHR12069:SF0">
    <property type="entry name" value="DNA-DIRECTED RNA POLYMERASE III SUBUNIT RPC5"/>
    <property type="match status" value="1"/>
</dbReference>
<dbReference type="Proteomes" id="UP000193944">
    <property type="component" value="Unassembled WGS sequence"/>
</dbReference>
<comment type="caution">
    <text evidence="1">The sequence shown here is derived from an EMBL/GenBank/DDBJ whole genome shotgun (WGS) entry which is preliminary data.</text>
</comment>
<protein>
    <recommendedName>
        <fullName evidence="3">DNA-directed RNA polymerase III subunit RPC5</fullName>
    </recommendedName>
</protein>
<dbReference type="GO" id="GO:0042797">
    <property type="term" value="P:tRNA transcription by RNA polymerase III"/>
    <property type="evidence" value="ECO:0007669"/>
    <property type="project" value="TreeGrafter"/>
</dbReference>
<dbReference type="PANTHER" id="PTHR12069">
    <property type="entry name" value="DNA-DIRECTED RNA POLYMERASES III 80 KDA POLYPEPTIDE RNA POLYMERASE III SUBUNIT 5"/>
    <property type="match status" value="1"/>
</dbReference>
<evidence type="ECO:0008006" key="3">
    <source>
        <dbReference type="Google" id="ProtNLM"/>
    </source>
</evidence>
<keyword evidence="2" id="KW-1185">Reference proteome</keyword>
<evidence type="ECO:0000313" key="1">
    <source>
        <dbReference type="EMBL" id="ORX63455.1"/>
    </source>
</evidence>
<organism evidence="1 2">
    <name type="scientific">Anaeromyces robustus</name>
    <dbReference type="NCBI Taxonomy" id="1754192"/>
    <lineage>
        <taxon>Eukaryota</taxon>
        <taxon>Fungi</taxon>
        <taxon>Fungi incertae sedis</taxon>
        <taxon>Chytridiomycota</taxon>
        <taxon>Chytridiomycota incertae sedis</taxon>
        <taxon>Neocallimastigomycetes</taxon>
        <taxon>Neocallimastigales</taxon>
        <taxon>Neocallimastigaceae</taxon>
        <taxon>Anaeromyces</taxon>
    </lineage>
</organism>
<sequence>MNSEDDPVVQDIDIFLSNPTNPHYLLQYPIRTQPFNEYNLPVEARIKPNAQQLELDLTINTRAVTYDRQKADELAKGLVEDSSIGPGRRLIKKAETLERQTLSSSLLPKNGNYMFGVIKNDGLHISPISALLQLRPNFKYLDNIDKIEKLKISKENGEEQEPVSRLVQMQVKKTEATTLQDEILIQQRIAEEEPWTELQIYMPESEQAKNNNGISTVNKNKINFNTKPENYLDRIHPYISTTENIEKSYSYQQGLPLNDIHTLPLGPQIRSLISNAFILTYDDIKRLIKIDSNITDDVLHKEIEKYAVLIKGNWVLKSEISYKDYSYHARQYLLSLFKTQNYVNRKEFLDFTHIYSQMSLEMFSEIAICERGKDTKGWHLKLPHNKAYEKKFPNVVIRQDEAFSKELAMSMKILTKANSLPTKSKSKNSDSMDIDSNEDDEDVKLVQLSDDLLTVANYKIKGQTVDEQLDNLIFQLFRNYGVLKLTYIMSLINIRQRSGLTSNKIRENVTQAMIRAKLNEYCIFIRKNVYVLKTSGDEQVDMYRQLLIKYFEKNQSIQKSILNKLVTAAGLPKIPANIYNKILKELATSHGSTWTLKSGIPEEVFE</sequence>
<dbReference type="EMBL" id="MCFG01000632">
    <property type="protein sequence ID" value="ORX63455.1"/>
    <property type="molecule type" value="Genomic_DNA"/>
</dbReference>
<dbReference type="OrthoDB" id="340681at2759"/>
<proteinExistence type="predicted"/>
<evidence type="ECO:0000313" key="2">
    <source>
        <dbReference type="Proteomes" id="UP000193944"/>
    </source>
</evidence>
<reference evidence="1 2" key="1">
    <citation type="submission" date="2016-08" db="EMBL/GenBank/DDBJ databases">
        <title>A Parts List for Fungal Cellulosomes Revealed by Comparative Genomics.</title>
        <authorList>
            <consortium name="DOE Joint Genome Institute"/>
            <person name="Haitjema C.H."/>
            <person name="Gilmore S.P."/>
            <person name="Henske J.K."/>
            <person name="Solomon K.V."/>
            <person name="De Groot R."/>
            <person name="Kuo A."/>
            <person name="Mondo S.J."/>
            <person name="Salamov A.A."/>
            <person name="Labutti K."/>
            <person name="Zhao Z."/>
            <person name="Chiniquy J."/>
            <person name="Barry K."/>
            <person name="Brewer H.M."/>
            <person name="Purvine S.O."/>
            <person name="Wright A.T."/>
            <person name="Boxma B."/>
            <person name="Van Alen T."/>
            <person name="Hackstein J.H."/>
            <person name="Baker S.E."/>
            <person name="Grigoriev I.V."/>
            <person name="O'Malley M.A."/>
        </authorList>
    </citation>
    <scope>NUCLEOTIDE SEQUENCE [LARGE SCALE GENOMIC DNA]</scope>
    <source>
        <strain evidence="1 2">S4</strain>
    </source>
</reference>
<reference evidence="1 2" key="2">
    <citation type="submission" date="2016-08" db="EMBL/GenBank/DDBJ databases">
        <title>Pervasive Adenine N6-methylation of Active Genes in Fungi.</title>
        <authorList>
            <consortium name="DOE Joint Genome Institute"/>
            <person name="Mondo S.J."/>
            <person name="Dannebaum R.O."/>
            <person name="Kuo R.C."/>
            <person name="Labutti K."/>
            <person name="Haridas S."/>
            <person name="Kuo A."/>
            <person name="Salamov A."/>
            <person name="Ahrendt S.R."/>
            <person name="Lipzen A."/>
            <person name="Sullivan W."/>
            <person name="Andreopoulos W.B."/>
            <person name="Clum A."/>
            <person name="Lindquist E."/>
            <person name="Daum C."/>
            <person name="Ramamoorthy G.K."/>
            <person name="Gryganskyi A."/>
            <person name="Culley D."/>
            <person name="Magnuson J.K."/>
            <person name="James T.Y."/>
            <person name="O'Malley M.A."/>
            <person name="Stajich J.E."/>
            <person name="Spatafora J.W."/>
            <person name="Visel A."/>
            <person name="Grigoriev I.V."/>
        </authorList>
    </citation>
    <scope>NUCLEOTIDE SEQUENCE [LARGE SCALE GENOMIC DNA]</scope>
    <source>
        <strain evidence="1 2">S4</strain>
    </source>
</reference>
<dbReference type="STRING" id="1754192.A0A1Y1VQX4"/>